<dbReference type="KEGG" id="bic:LMTR13_25520"/>
<dbReference type="EMBL" id="CP016428">
    <property type="protein sequence ID" value="ANW03013.1"/>
    <property type="molecule type" value="Genomic_DNA"/>
</dbReference>
<proteinExistence type="predicted"/>
<accession>A0A1B1UJZ9</accession>
<gene>
    <name evidence="1" type="ORF">LMTR13_25520</name>
</gene>
<evidence type="ECO:0000313" key="2">
    <source>
        <dbReference type="Proteomes" id="UP000092839"/>
    </source>
</evidence>
<reference evidence="1 2" key="1">
    <citation type="submission" date="2016-07" db="EMBL/GenBank/DDBJ databases">
        <title>Complete genome sequence of Bradyrhizobium icense LMTR 13T, a potential inoculant strain isolated from lima bean (Phaseolus lunatus) in Peru.</title>
        <authorList>
            <person name="Ormeno-Orrillo E."/>
            <person name="Duran D."/>
            <person name="Rogel M.A."/>
            <person name="Rey L."/>
            <person name="Imperial J."/>
            <person name="Ruiz-Argueso T."/>
            <person name="Martinez-Romero E."/>
        </authorList>
    </citation>
    <scope>NUCLEOTIDE SEQUENCE [LARGE SCALE GENOMIC DNA]</scope>
    <source>
        <strain evidence="1 2">LMTR 13</strain>
    </source>
</reference>
<dbReference type="Proteomes" id="UP000092839">
    <property type="component" value="Chromosome"/>
</dbReference>
<sequence length="104" mass="10663">MRGSPVVVRGDVTALRRVVEEDGFALVSTAASPSGISDGGREVMCVIPALLRQLSTAAKPLRCFRAEGAVRAGASAAASFKLPIPQLPMDIHHAGALSGLEASP</sequence>
<keyword evidence="2" id="KW-1185">Reference proteome</keyword>
<evidence type="ECO:0000313" key="1">
    <source>
        <dbReference type="EMBL" id="ANW03013.1"/>
    </source>
</evidence>
<dbReference type="AlphaFoldDB" id="A0A1B1UJZ9"/>
<organism evidence="1 2">
    <name type="scientific">Bradyrhizobium icense</name>
    <dbReference type="NCBI Taxonomy" id="1274631"/>
    <lineage>
        <taxon>Bacteria</taxon>
        <taxon>Pseudomonadati</taxon>
        <taxon>Pseudomonadota</taxon>
        <taxon>Alphaproteobacteria</taxon>
        <taxon>Hyphomicrobiales</taxon>
        <taxon>Nitrobacteraceae</taxon>
        <taxon>Bradyrhizobium</taxon>
    </lineage>
</organism>
<name>A0A1B1UJZ9_9BRAD</name>
<dbReference type="STRING" id="1274631.LMTR13_25520"/>
<protein>
    <submittedName>
        <fullName evidence="1">Uncharacterized protein</fullName>
    </submittedName>
</protein>